<dbReference type="InterPro" id="IPR001005">
    <property type="entry name" value="SANT/Myb"/>
</dbReference>
<dbReference type="OrthoDB" id="2845592at2"/>
<dbReference type="PANTHER" id="PTHR41302:SF2">
    <property type="entry name" value="PRESPORE SPECIFIC TRANSCRIPTIONAL ACTIVATOR RSFA"/>
    <property type="match status" value="1"/>
</dbReference>
<dbReference type="EMBL" id="PIQO01000041">
    <property type="protein sequence ID" value="PKR82491.1"/>
    <property type="molecule type" value="Genomic_DNA"/>
</dbReference>
<dbReference type="AlphaFoldDB" id="A0A2N3LD03"/>
<gene>
    <name evidence="2" type="ORF">CWO92_24125</name>
</gene>
<evidence type="ECO:0000313" key="3">
    <source>
        <dbReference type="Proteomes" id="UP000233440"/>
    </source>
</evidence>
<dbReference type="PROSITE" id="PS50090">
    <property type="entry name" value="MYB_LIKE"/>
    <property type="match status" value="1"/>
</dbReference>
<dbReference type="Pfam" id="PF13921">
    <property type="entry name" value="Myb_DNA-bind_6"/>
    <property type="match status" value="1"/>
</dbReference>
<dbReference type="InterPro" id="IPR014243">
    <property type="entry name" value="RsfA-like"/>
</dbReference>
<protein>
    <submittedName>
        <fullName evidence="2">RsfA family transcriptional regulator</fullName>
    </submittedName>
</protein>
<evidence type="ECO:0000259" key="1">
    <source>
        <dbReference type="PROSITE" id="PS50090"/>
    </source>
</evidence>
<organism evidence="2 3">
    <name type="scientific">Heyndrickxia camelliae</name>
    <dbReference type="NCBI Taxonomy" id="1707093"/>
    <lineage>
        <taxon>Bacteria</taxon>
        <taxon>Bacillati</taxon>
        <taxon>Bacillota</taxon>
        <taxon>Bacilli</taxon>
        <taxon>Bacillales</taxon>
        <taxon>Bacillaceae</taxon>
        <taxon>Heyndrickxia</taxon>
    </lineage>
</organism>
<proteinExistence type="predicted"/>
<dbReference type="Proteomes" id="UP000233440">
    <property type="component" value="Unassembled WGS sequence"/>
</dbReference>
<sequence length="150" mass="18088">MTKVRQDAWSSKEDEVLAQVVLKHIREGSTQLRAFEEVGSIYSRSAAACGFRWNSFVRKQYKKEIEQAKKQRKKKHQDLYQTRHSIETPEFSFEEIINYLNKLYNEHIDLQNKYESLYASYLKQQEKYKKINREYEEILTFLEKASKIHN</sequence>
<dbReference type="RefSeq" id="WP_101356730.1">
    <property type="nucleotide sequence ID" value="NZ_PIQO01000041.1"/>
</dbReference>
<evidence type="ECO:0000313" key="2">
    <source>
        <dbReference type="EMBL" id="PKR82491.1"/>
    </source>
</evidence>
<reference evidence="2 3" key="1">
    <citation type="submission" date="2017-11" db="EMBL/GenBank/DDBJ databases">
        <title>Bacillus camelliae sp. nov., isolated from pu'er tea.</title>
        <authorList>
            <person name="Niu L."/>
        </authorList>
    </citation>
    <scope>NUCLEOTIDE SEQUENCE [LARGE SCALE GENOMIC DNA]</scope>
    <source>
        <strain evidence="2 3">7578-1</strain>
    </source>
</reference>
<comment type="caution">
    <text evidence="2">The sequence shown here is derived from an EMBL/GenBank/DDBJ whole genome shotgun (WGS) entry which is preliminary data.</text>
</comment>
<name>A0A2N3LD03_9BACI</name>
<dbReference type="NCBIfam" id="TIGR02894">
    <property type="entry name" value="DNA_bind_RsfA"/>
    <property type="match status" value="1"/>
</dbReference>
<feature type="domain" description="Myb-like" evidence="1">
    <location>
        <begin position="1"/>
        <end position="57"/>
    </location>
</feature>
<accession>A0A2N3LD03</accession>
<dbReference type="PANTHER" id="PTHR41302">
    <property type="entry name" value="PRESPORE-SPECIFIC TRANSCRIPTIONAL REGULATOR RSFA-RELATED"/>
    <property type="match status" value="1"/>
</dbReference>
<keyword evidence="3" id="KW-1185">Reference proteome</keyword>